<reference evidence="3 4" key="1">
    <citation type="submission" date="2024-01" db="EMBL/GenBank/DDBJ databases">
        <title>A draft genome for the cacao thread blight pathogen Marasmiellus scandens.</title>
        <authorList>
            <person name="Baruah I.K."/>
            <person name="Leung J."/>
            <person name="Bukari Y."/>
            <person name="Amoako-Attah I."/>
            <person name="Meinhardt L.W."/>
            <person name="Bailey B.A."/>
            <person name="Cohen S.P."/>
        </authorList>
    </citation>
    <scope>NUCLEOTIDE SEQUENCE [LARGE SCALE GENOMIC DNA]</scope>
    <source>
        <strain evidence="3 4">GH-19</strain>
    </source>
</reference>
<evidence type="ECO:0000313" key="4">
    <source>
        <dbReference type="Proteomes" id="UP001498398"/>
    </source>
</evidence>
<evidence type="ECO:0000313" key="3">
    <source>
        <dbReference type="EMBL" id="KAK7444321.1"/>
    </source>
</evidence>
<organism evidence="3 4">
    <name type="scientific">Marasmiellus scandens</name>
    <dbReference type="NCBI Taxonomy" id="2682957"/>
    <lineage>
        <taxon>Eukaryota</taxon>
        <taxon>Fungi</taxon>
        <taxon>Dikarya</taxon>
        <taxon>Basidiomycota</taxon>
        <taxon>Agaricomycotina</taxon>
        <taxon>Agaricomycetes</taxon>
        <taxon>Agaricomycetidae</taxon>
        <taxon>Agaricales</taxon>
        <taxon>Marasmiineae</taxon>
        <taxon>Omphalotaceae</taxon>
        <taxon>Marasmiellus</taxon>
    </lineage>
</organism>
<dbReference type="EMBL" id="JBANRG010000051">
    <property type="protein sequence ID" value="KAK7444321.1"/>
    <property type="molecule type" value="Genomic_DNA"/>
</dbReference>
<keyword evidence="4" id="KW-1185">Reference proteome</keyword>
<sequence>MLYRIELWQIFWVTQLGIPLIEASIAIESPATVTAGQEITLHWSRIDNGNSAPSSWHAELHTATNSLISPSSILVSEPGQRSGVVVVEVPFETAVIGGFTLLGIADDSDSILFTGRADLVTDPSNGSTSSQSVVSFSSSNLASSTAATTTSPSITSTASKAKPSHPNVGMIIGITLGTVALMLLMLLILCRRRFKRSKTGPPITFHRDMMVRGKSDSPSDPSTLQDSRVFKLDSVTTGIGLIPEKTSAPTRRSFSARSSPSLDDDNYDNEKTPSLTHFPYLRQPNLNTKGELTVPVPVSPTATSIYTSYTQSSDTPYTAIPRPKIPARTDRQMQIQEEIMDLRRQMIGTFESRSGPNDELEMLRGRISQLEKLQESDWALELSDIRPPGLKKDNVAK</sequence>
<accession>A0ABR1J1E6</accession>
<protein>
    <submittedName>
        <fullName evidence="3">Uncharacterized protein</fullName>
    </submittedName>
</protein>
<name>A0ABR1J1E6_9AGAR</name>
<feature type="transmembrane region" description="Helical" evidence="2">
    <location>
        <begin position="168"/>
        <end position="189"/>
    </location>
</feature>
<keyword evidence="2" id="KW-0472">Membrane</keyword>
<evidence type="ECO:0000256" key="2">
    <source>
        <dbReference type="SAM" id="Phobius"/>
    </source>
</evidence>
<feature type="compositionally biased region" description="Polar residues" evidence="1">
    <location>
        <begin position="247"/>
        <end position="261"/>
    </location>
</feature>
<keyword evidence="2" id="KW-1133">Transmembrane helix</keyword>
<evidence type="ECO:0000256" key="1">
    <source>
        <dbReference type="SAM" id="MobiDB-lite"/>
    </source>
</evidence>
<comment type="caution">
    <text evidence="3">The sequence shown here is derived from an EMBL/GenBank/DDBJ whole genome shotgun (WGS) entry which is preliminary data.</text>
</comment>
<feature type="region of interest" description="Disordered" evidence="1">
    <location>
        <begin position="241"/>
        <end position="281"/>
    </location>
</feature>
<gene>
    <name evidence="3" type="ORF">VKT23_015333</name>
</gene>
<keyword evidence="2" id="KW-0812">Transmembrane</keyword>
<dbReference type="Proteomes" id="UP001498398">
    <property type="component" value="Unassembled WGS sequence"/>
</dbReference>
<proteinExistence type="predicted"/>